<dbReference type="AlphaFoldDB" id="A0A378XLW5"/>
<dbReference type="Proteomes" id="UP000254400">
    <property type="component" value="Unassembled WGS sequence"/>
</dbReference>
<proteinExistence type="predicted"/>
<gene>
    <name evidence="1" type="ORF">NCTC10343_00203</name>
</gene>
<dbReference type="SUPFAM" id="SSF52540">
    <property type="entry name" value="P-loop containing nucleoside triphosphate hydrolases"/>
    <property type="match status" value="1"/>
</dbReference>
<protein>
    <submittedName>
        <fullName evidence="1">Multidrug ABC transporter ATPase</fullName>
    </submittedName>
</protein>
<dbReference type="EMBL" id="UGSC01000001">
    <property type="protein sequence ID" value="SUA62056.1"/>
    <property type="molecule type" value="Genomic_DNA"/>
</dbReference>
<name>A0A378XLW5_PAEPO</name>
<dbReference type="RefSeq" id="WP_019685797.1">
    <property type="nucleotide sequence ID" value="NZ_CP036496.1"/>
</dbReference>
<reference evidence="1 2" key="1">
    <citation type="submission" date="2018-06" db="EMBL/GenBank/DDBJ databases">
        <authorList>
            <consortium name="Pathogen Informatics"/>
            <person name="Doyle S."/>
        </authorList>
    </citation>
    <scope>NUCLEOTIDE SEQUENCE [LARGE SCALE GENOMIC DNA]</scope>
    <source>
        <strain evidence="1 2">NCTC10343</strain>
    </source>
</reference>
<evidence type="ECO:0000313" key="2">
    <source>
        <dbReference type="Proteomes" id="UP000254400"/>
    </source>
</evidence>
<evidence type="ECO:0000313" key="1">
    <source>
        <dbReference type="EMBL" id="SUA62056.1"/>
    </source>
</evidence>
<accession>A0A378XLW5</accession>
<dbReference type="InterPro" id="IPR027417">
    <property type="entry name" value="P-loop_NTPase"/>
</dbReference>
<dbReference type="GeneID" id="93349058"/>
<sequence length="75" mass="8881">MILDEAFAGIDVLSRVAGIIDYLEGRRQSILISTHDIQEVEGLFDYTQYPFQSKKQRYQRKHHSARGRRYRLILI</sequence>
<organism evidence="1 2">
    <name type="scientific">Paenibacillus polymyxa</name>
    <name type="common">Bacillus polymyxa</name>
    <dbReference type="NCBI Taxonomy" id="1406"/>
    <lineage>
        <taxon>Bacteria</taxon>
        <taxon>Bacillati</taxon>
        <taxon>Bacillota</taxon>
        <taxon>Bacilli</taxon>
        <taxon>Bacillales</taxon>
        <taxon>Paenibacillaceae</taxon>
        <taxon>Paenibacillus</taxon>
    </lineage>
</organism>
<dbReference type="Gene3D" id="3.40.50.300">
    <property type="entry name" value="P-loop containing nucleotide triphosphate hydrolases"/>
    <property type="match status" value="1"/>
</dbReference>